<protein>
    <submittedName>
        <fullName evidence="1">Uncharacterized protein</fullName>
    </submittedName>
</protein>
<dbReference type="RefSeq" id="WP_004764962.1">
    <property type="nucleotide sequence ID" value="NZ_AHMY02000026.1"/>
</dbReference>
<reference evidence="1 2" key="1">
    <citation type="submission" date="2012-10" db="EMBL/GenBank/DDBJ databases">
        <authorList>
            <person name="Harkins D.M."/>
            <person name="Durkin A.S."/>
            <person name="Brinkac L.M."/>
            <person name="Selengut J.D."/>
            <person name="Sanka R."/>
            <person name="DePew J."/>
            <person name="Purushe J."/>
            <person name="Peacock S.J."/>
            <person name="Thaipadungpanit J."/>
            <person name="Wuthiekanun V.W."/>
            <person name="Day N.P."/>
            <person name="Vinetz J.M."/>
            <person name="Sutton G.G."/>
            <person name="Nelson W.C."/>
            <person name="Fouts D.E."/>
        </authorList>
    </citation>
    <scope>NUCLEOTIDE SEQUENCE [LARGE SCALE GENOMIC DNA]</scope>
    <source>
        <strain evidence="1 2">H1</strain>
    </source>
</reference>
<dbReference type="Proteomes" id="UP000006253">
    <property type="component" value="Unassembled WGS sequence"/>
</dbReference>
<proteinExistence type="predicted"/>
<sequence length="51" mass="5544">MSNEIEAITIVFKDKTVVILSIASIQIINPDTMSQIQDVIKKAGVVVENSV</sequence>
<dbReference type="EMBL" id="AHMY02000026">
    <property type="protein sequence ID" value="EKO16371.1"/>
    <property type="molecule type" value="Genomic_DNA"/>
</dbReference>
<evidence type="ECO:0000313" key="2">
    <source>
        <dbReference type="Proteomes" id="UP000006253"/>
    </source>
</evidence>
<comment type="caution">
    <text evidence="1">The sequence shown here is derived from an EMBL/GenBank/DDBJ whole genome shotgun (WGS) entry which is preliminary data.</text>
</comment>
<dbReference type="AlphaFoldDB" id="A0A0E2B6A5"/>
<name>A0A0E2B6A5_9LEPT</name>
<evidence type="ECO:0000313" key="1">
    <source>
        <dbReference type="EMBL" id="EKO16371.1"/>
    </source>
</evidence>
<organism evidence="1 2">
    <name type="scientific">Leptospira kirschneri str. H1</name>
    <dbReference type="NCBI Taxonomy" id="1049966"/>
    <lineage>
        <taxon>Bacteria</taxon>
        <taxon>Pseudomonadati</taxon>
        <taxon>Spirochaetota</taxon>
        <taxon>Spirochaetia</taxon>
        <taxon>Leptospirales</taxon>
        <taxon>Leptospiraceae</taxon>
        <taxon>Leptospira</taxon>
    </lineage>
</organism>
<gene>
    <name evidence="1" type="ORF">LEP1GSC081_1333</name>
</gene>
<accession>A0A0E2B6A5</accession>